<evidence type="ECO:0000313" key="2">
    <source>
        <dbReference type="EMBL" id="CAB4147962.1"/>
    </source>
</evidence>
<name>A0A6J5MNL9_9CAUD</name>
<proteinExistence type="predicted"/>
<evidence type="ECO:0000259" key="1">
    <source>
        <dbReference type="PROSITE" id="PS50966"/>
    </source>
</evidence>
<dbReference type="EMBL" id="LR796493">
    <property type="protein sequence ID" value="CAB4147962.1"/>
    <property type="molecule type" value="Genomic_DNA"/>
</dbReference>
<dbReference type="InterPro" id="IPR007527">
    <property type="entry name" value="Znf_SWIM"/>
</dbReference>
<organism evidence="2">
    <name type="scientific">uncultured Caudovirales phage</name>
    <dbReference type="NCBI Taxonomy" id="2100421"/>
    <lineage>
        <taxon>Viruses</taxon>
        <taxon>Duplodnaviria</taxon>
        <taxon>Heunggongvirae</taxon>
        <taxon>Uroviricota</taxon>
        <taxon>Caudoviricetes</taxon>
        <taxon>Peduoviridae</taxon>
        <taxon>Maltschvirus</taxon>
        <taxon>Maltschvirus maltsch</taxon>
    </lineage>
</organism>
<dbReference type="PROSITE" id="PS50966">
    <property type="entry name" value="ZF_SWIM"/>
    <property type="match status" value="1"/>
</dbReference>
<dbReference type="GO" id="GO:0008270">
    <property type="term" value="F:zinc ion binding"/>
    <property type="evidence" value="ECO:0007669"/>
    <property type="project" value="InterPro"/>
</dbReference>
<gene>
    <name evidence="2" type="ORF">UFOVP510_62</name>
</gene>
<accession>A0A6J5MNL9</accession>
<reference evidence="2" key="1">
    <citation type="submission" date="2020-04" db="EMBL/GenBank/DDBJ databases">
        <authorList>
            <person name="Chiriac C."/>
            <person name="Salcher M."/>
            <person name="Ghai R."/>
            <person name="Kavagutti S V."/>
        </authorList>
    </citation>
    <scope>NUCLEOTIDE SEQUENCE</scope>
</reference>
<sequence>MSARLFDNPFRWLISSKSRIGEHHMVDLSAHAGHGECSCEDFQITRMKRIKAMEPRSMRTRCKHIQEAREAFAVWLIDVSQGKRVEGSTQSLVTRVLNLAHDEYSSAKRPDKTLTP</sequence>
<feature type="domain" description="SWIM-type" evidence="1">
    <location>
        <begin position="24"/>
        <end position="73"/>
    </location>
</feature>
<protein>
    <recommendedName>
        <fullName evidence="1">SWIM-type domain-containing protein</fullName>
    </recommendedName>
</protein>